<dbReference type="InterPro" id="IPR058548">
    <property type="entry name" value="MlaB-like_STAS"/>
</dbReference>
<dbReference type="Proteomes" id="UP000478148">
    <property type="component" value="Unassembled WGS sequence"/>
</dbReference>
<dbReference type="CDD" id="cd07043">
    <property type="entry name" value="STAS_anti-anti-sigma_factors"/>
    <property type="match status" value="1"/>
</dbReference>
<evidence type="ECO:0000313" key="2">
    <source>
        <dbReference type="EMBL" id="NGM11818.1"/>
    </source>
</evidence>
<feature type="domain" description="STAS" evidence="1">
    <location>
        <begin position="42"/>
        <end position="136"/>
    </location>
</feature>
<dbReference type="InterPro" id="IPR036513">
    <property type="entry name" value="STAS_dom_sf"/>
</dbReference>
<dbReference type="PROSITE" id="PS50801">
    <property type="entry name" value="STAS"/>
    <property type="match status" value="1"/>
</dbReference>
<dbReference type="Pfam" id="PF13466">
    <property type="entry name" value="STAS_2"/>
    <property type="match status" value="1"/>
</dbReference>
<evidence type="ECO:0000259" key="1">
    <source>
        <dbReference type="PROSITE" id="PS50801"/>
    </source>
</evidence>
<dbReference type="SUPFAM" id="SSF52091">
    <property type="entry name" value="SpoIIaa-like"/>
    <property type="match status" value="1"/>
</dbReference>
<organism evidence="2 3">
    <name type="scientific">Verrucosispora sioxanthis</name>
    <dbReference type="NCBI Taxonomy" id="2499994"/>
    <lineage>
        <taxon>Bacteria</taxon>
        <taxon>Bacillati</taxon>
        <taxon>Actinomycetota</taxon>
        <taxon>Actinomycetes</taxon>
        <taxon>Micromonosporales</taxon>
        <taxon>Micromonosporaceae</taxon>
        <taxon>Micromonospora</taxon>
    </lineage>
</organism>
<dbReference type="AlphaFoldDB" id="A0A6M1KPE7"/>
<comment type="caution">
    <text evidence="2">The sequence shown here is derived from an EMBL/GenBank/DDBJ whole genome shotgun (WGS) entry which is preliminary data.</text>
</comment>
<protein>
    <submittedName>
        <fullName evidence="2">STAS domain-containing protein</fullName>
    </submittedName>
</protein>
<evidence type="ECO:0000313" key="3">
    <source>
        <dbReference type="Proteomes" id="UP000478148"/>
    </source>
</evidence>
<dbReference type="InterPro" id="IPR002645">
    <property type="entry name" value="STAS_dom"/>
</dbReference>
<name>A0A6M1KPE7_9ACTN</name>
<keyword evidence="3" id="KW-1185">Reference proteome</keyword>
<accession>A0A6M1KPE7</accession>
<reference evidence="2 3" key="1">
    <citation type="submission" date="2020-02" db="EMBL/GenBank/DDBJ databases">
        <title>Draft Genome Sequence of Verrucosispora sp. Strain CWR15, Isolated from Gulf of Mexico Sponge.</title>
        <authorList>
            <person name="Kennedy S.J."/>
            <person name="Cella E."/>
            <person name="Azarian T."/>
            <person name="Baker B.J."/>
            <person name="Shaw L.N."/>
        </authorList>
    </citation>
    <scope>NUCLEOTIDE SEQUENCE [LARGE SCALE GENOMIC DNA]</scope>
    <source>
        <strain evidence="2 3">CWR15</strain>
    </source>
</reference>
<dbReference type="Gene3D" id="3.30.750.24">
    <property type="entry name" value="STAS domain"/>
    <property type="match status" value="1"/>
</dbReference>
<gene>
    <name evidence="2" type="ORF">ENC19_03565</name>
</gene>
<sequence length="136" mass="14551">MTQAYRRPRSDPRHRSSRAVVALPQALCQGVCVDQGGAPPVFSANAETDGDHLSVVVTGEVDMATADTMLETVLREPAGRVTLDLRAVTFFDSAAIHAVVRLAGHYPDALTVLPSRQVSRVLEIAGLASQPWLHPA</sequence>
<dbReference type="EMBL" id="SAIY01000001">
    <property type="protein sequence ID" value="NGM11818.1"/>
    <property type="molecule type" value="Genomic_DNA"/>
</dbReference>
<proteinExistence type="predicted"/>